<dbReference type="EMBL" id="CAJVQA010018213">
    <property type="protein sequence ID" value="CAG8752685.1"/>
    <property type="molecule type" value="Genomic_DNA"/>
</dbReference>
<reference evidence="1" key="1">
    <citation type="submission" date="2021-06" db="EMBL/GenBank/DDBJ databases">
        <authorList>
            <person name="Kallberg Y."/>
            <person name="Tangrot J."/>
            <person name="Rosling A."/>
        </authorList>
    </citation>
    <scope>NUCLEOTIDE SEQUENCE</scope>
    <source>
        <strain evidence="1">FL966</strain>
    </source>
</reference>
<organism evidence="1 2">
    <name type="scientific">Cetraspora pellucida</name>
    <dbReference type="NCBI Taxonomy" id="1433469"/>
    <lineage>
        <taxon>Eukaryota</taxon>
        <taxon>Fungi</taxon>
        <taxon>Fungi incertae sedis</taxon>
        <taxon>Mucoromycota</taxon>
        <taxon>Glomeromycotina</taxon>
        <taxon>Glomeromycetes</taxon>
        <taxon>Diversisporales</taxon>
        <taxon>Gigasporaceae</taxon>
        <taxon>Cetraspora</taxon>
    </lineage>
</organism>
<keyword evidence="2" id="KW-1185">Reference proteome</keyword>
<sequence>MNIQTKSLITLIQCNINNYIYGNDIARYFTISEQDLLTETENNRVCKIIDKVTKTLTDENNNYLQSIFKNLNVFTIFTTIKTEIQKCTNKKQLIDYIDSLTKKYILQ</sequence>
<dbReference type="Proteomes" id="UP000789759">
    <property type="component" value="Unassembled WGS sequence"/>
</dbReference>
<gene>
    <name evidence="1" type="ORF">CPELLU_LOCUS14803</name>
</gene>
<protein>
    <submittedName>
        <fullName evidence="1">23358_t:CDS:1</fullName>
    </submittedName>
</protein>
<comment type="caution">
    <text evidence="1">The sequence shown here is derived from an EMBL/GenBank/DDBJ whole genome shotgun (WGS) entry which is preliminary data.</text>
</comment>
<dbReference type="AlphaFoldDB" id="A0A9N9NQQ7"/>
<name>A0A9N9NQQ7_9GLOM</name>
<evidence type="ECO:0000313" key="1">
    <source>
        <dbReference type="EMBL" id="CAG8752685.1"/>
    </source>
</evidence>
<accession>A0A9N9NQQ7</accession>
<proteinExistence type="predicted"/>
<evidence type="ECO:0000313" key="2">
    <source>
        <dbReference type="Proteomes" id="UP000789759"/>
    </source>
</evidence>